<evidence type="ECO:0000313" key="6">
    <source>
        <dbReference type="Proteomes" id="UP000220251"/>
    </source>
</evidence>
<keyword evidence="5" id="KW-0378">Hydrolase</keyword>
<dbReference type="InterPro" id="IPR002699">
    <property type="entry name" value="V_ATPase_D"/>
</dbReference>
<dbReference type="EC" id="3.6.3.15" evidence="5"/>
<dbReference type="Proteomes" id="UP000220251">
    <property type="component" value="Unassembled WGS sequence"/>
</dbReference>
<dbReference type="OrthoDB" id="5637912at2"/>
<evidence type="ECO:0000313" key="5">
    <source>
        <dbReference type="EMBL" id="CRX38022.1"/>
    </source>
</evidence>
<evidence type="ECO:0000256" key="2">
    <source>
        <dbReference type="ARBA" id="ARBA00022448"/>
    </source>
</evidence>
<dbReference type="NCBIfam" id="NF002565">
    <property type="entry name" value="PRK02195.1"/>
    <property type="match status" value="1"/>
</dbReference>
<dbReference type="NCBIfam" id="TIGR00309">
    <property type="entry name" value="V_ATPase_subD"/>
    <property type="match status" value="1"/>
</dbReference>
<dbReference type="Pfam" id="PF01813">
    <property type="entry name" value="ATP-synt_D"/>
    <property type="match status" value="1"/>
</dbReference>
<keyword evidence="4" id="KW-0175">Coiled coil</keyword>
<evidence type="ECO:0000256" key="1">
    <source>
        <dbReference type="ARBA" id="ARBA00005850"/>
    </source>
</evidence>
<dbReference type="Gene3D" id="1.10.287.3240">
    <property type="match status" value="1"/>
</dbReference>
<dbReference type="GO" id="GO:0016787">
    <property type="term" value="F:hydrolase activity"/>
    <property type="evidence" value="ECO:0007669"/>
    <property type="project" value="UniProtKB-KW"/>
</dbReference>
<gene>
    <name evidence="5" type="primary">ntpD</name>
    <name evidence="5" type="ORF">ELAC_0670</name>
</gene>
<dbReference type="AlphaFoldDB" id="A0A0H5DNX1"/>
<comment type="similarity">
    <text evidence="1">Belongs to the V-ATPase D subunit family.</text>
</comment>
<proteinExistence type="inferred from homology"/>
<sequence>MAEIKLTKNELRQQQKKLEQLKKYLPVLQLKKMMLQEEVNTARAEIAALWEREKSAVAEVYTFSKLLTDVEAIDLREAAAISEVKKRYENIAGVEVPYLDGVTFHPFSYSLFEAPAWVDGAIIKLQKAASLKAALIVAEEKKAALEKELREVSIRVNLFEKILIPGTVANIKKIKVFLGDQDLAAVGRAKVAKAKIEARKKQMALEKAAKGA</sequence>
<name>A0A0H5DNX1_9BACT</name>
<feature type="coiled-coil region" evidence="4">
    <location>
        <begin position="128"/>
        <end position="155"/>
    </location>
</feature>
<keyword evidence="6" id="KW-1185">Reference proteome</keyword>
<dbReference type="GO" id="GO:0046961">
    <property type="term" value="F:proton-transporting ATPase activity, rotational mechanism"/>
    <property type="evidence" value="ECO:0007669"/>
    <property type="project" value="InterPro"/>
</dbReference>
<dbReference type="EMBL" id="CWGJ01000011">
    <property type="protein sequence ID" value="CRX38022.1"/>
    <property type="molecule type" value="Genomic_DNA"/>
</dbReference>
<organism evidence="5 6">
    <name type="scientific">Estrella lausannensis</name>
    <dbReference type="NCBI Taxonomy" id="483423"/>
    <lineage>
        <taxon>Bacteria</taxon>
        <taxon>Pseudomonadati</taxon>
        <taxon>Chlamydiota</taxon>
        <taxon>Chlamydiia</taxon>
        <taxon>Parachlamydiales</taxon>
        <taxon>Candidatus Criblamydiaceae</taxon>
        <taxon>Estrella</taxon>
    </lineage>
</organism>
<evidence type="ECO:0000256" key="3">
    <source>
        <dbReference type="ARBA" id="ARBA00023065"/>
    </source>
</evidence>
<evidence type="ECO:0000256" key="4">
    <source>
        <dbReference type="SAM" id="Coils"/>
    </source>
</evidence>
<accession>A0A0H5DNX1</accession>
<keyword evidence="2" id="KW-0813">Transport</keyword>
<reference evidence="6" key="1">
    <citation type="submission" date="2015-06" db="EMBL/GenBank/DDBJ databases">
        <authorList>
            <person name="Bertelli C."/>
        </authorList>
    </citation>
    <scope>NUCLEOTIDE SEQUENCE [LARGE SCALE GENOMIC DNA]</scope>
    <source>
        <strain evidence="6">CRIB-30</strain>
    </source>
</reference>
<keyword evidence="3" id="KW-0406">Ion transport</keyword>
<protein>
    <submittedName>
        <fullName evidence="5">V-type sodium pump subunit D</fullName>
        <ecNumber evidence="5">3.6.3.15</ecNumber>
    </submittedName>
</protein>
<dbReference type="PANTHER" id="PTHR11671">
    <property type="entry name" value="V-TYPE ATP SYNTHASE SUBUNIT D"/>
    <property type="match status" value="1"/>
</dbReference>
<dbReference type="RefSeq" id="WP_098037879.1">
    <property type="nucleotide sequence ID" value="NZ_CWGJ01000011.1"/>
</dbReference>